<comment type="caution">
    <text evidence="11">The sequence shown here is derived from an EMBL/GenBank/DDBJ whole genome shotgun (WGS) entry which is preliminary data.</text>
</comment>
<evidence type="ECO:0000313" key="12">
    <source>
        <dbReference type="Proteomes" id="UP001597540"/>
    </source>
</evidence>
<dbReference type="CDD" id="cd16015">
    <property type="entry name" value="LTA_synthase"/>
    <property type="match status" value="1"/>
</dbReference>
<dbReference type="EMBL" id="JBHUMJ010000002">
    <property type="protein sequence ID" value="MFD2699923.1"/>
    <property type="molecule type" value="Genomic_DNA"/>
</dbReference>
<feature type="domain" description="Sulfatase N-terminal" evidence="10">
    <location>
        <begin position="275"/>
        <end position="563"/>
    </location>
</feature>
<gene>
    <name evidence="11" type="ORF">ACFSVM_05550</name>
</gene>
<dbReference type="PIRSF" id="PIRSF005091">
    <property type="entry name" value="Mmb_sulf_HI1246"/>
    <property type="match status" value="1"/>
</dbReference>
<evidence type="ECO:0000256" key="3">
    <source>
        <dbReference type="ARBA" id="ARBA00009983"/>
    </source>
</evidence>
<comment type="pathway">
    <text evidence="2">Cell wall biogenesis; lipoteichoic acid biosynthesis.</text>
</comment>
<dbReference type="InterPro" id="IPR000917">
    <property type="entry name" value="Sulfatase_N"/>
</dbReference>
<accession>A0ABW5SL01</accession>
<keyword evidence="4 8" id="KW-1003">Cell membrane</keyword>
<sequence length="655" mass="75433">MSKRFNTPSYTSSRYIKWRSSRYFYYLIFVILMILKLGYFHSQLNARNIDMNFLDYVISFGSLLLVSFWVLWLPQRARMIALIVLDVLLSALIYADLVYYRYFQDFITIPVLLQAGQLSSVDDSIFSLLRFADLWFFADLLLLAVYSVCVLLLSKRTVRARSAHKEYAPKWQRFLSGTLALVIGAVLTFGPIEFYNRTWAVGLFTGNWWNLSLYNVTGLLGFHGYDLYRYNKERQNSQAGLTDEEMNEVKQYFDHKQQQALKAASSDTFGQYKGKNVMLVQVEALMNFVINKSINGQEVTPHLNALMKDSLYFKNFYHQTGQGRTSDADLSANISLHPLPTGSVFTRYPDHMYDSLPSVLGEQGYYTGAYHAYESSFWNRYTMYSHMGYDEFMSKNEYTIDEPIGWSLGDNSFFRQSLDQLTGTHEEPFYSFMITLTSHHPYTLPESIQELDVGQFNGTLFGDYLQAVHYSDAALGELIERLKKEGLWENTLFMVYGDHDNSLKEQSNYEAFLGKRIDELQMHQIMNQVPLLLHLPDGARSGVYLEPAGQMDIAPTLLHLLGIPTDSKYFMGNDLLNSRNRMVVLRTGAFATRELYYIPSDDYRFEHGGCYDAESGEQTNVNACEATFDKAKNQLSISDRVITYDLIAKLRDSSK</sequence>
<keyword evidence="11" id="KW-0808">Transferase</keyword>
<keyword evidence="7 8" id="KW-0472">Membrane</keyword>
<dbReference type="Pfam" id="PF00884">
    <property type="entry name" value="Sulfatase"/>
    <property type="match status" value="1"/>
</dbReference>
<evidence type="ECO:0000259" key="10">
    <source>
        <dbReference type="Pfam" id="PF00884"/>
    </source>
</evidence>
<keyword evidence="12" id="KW-1185">Reference proteome</keyword>
<dbReference type="InterPro" id="IPR012160">
    <property type="entry name" value="LtaS-like"/>
</dbReference>
<dbReference type="InterPro" id="IPR050448">
    <property type="entry name" value="OpgB/LTA_synthase_biosynth"/>
</dbReference>
<feature type="transmembrane region" description="Helical" evidence="9">
    <location>
        <begin position="80"/>
        <end position="102"/>
    </location>
</feature>
<dbReference type="Proteomes" id="UP001597540">
    <property type="component" value="Unassembled WGS sequence"/>
</dbReference>
<dbReference type="InterPro" id="IPR017850">
    <property type="entry name" value="Alkaline_phosphatase_core_sf"/>
</dbReference>
<evidence type="ECO:0000256" key="8">
    <source>
        <dbReference type="PIRNR" id="PIRNR005091"/>
    </source>
</evidence>
<keyword evidence="6 9" id="KW-1133">Transmembrane helix</keyword>
<comment type="subcellular location">
    <subcellularLocation>
        <location evidence="1">Cell membrane</location>
        <topology evidence="1">Multi-pass membrane protein</topology>
    </subcellularLocation>
</comment>
<evidence type="ECO:0000256" key="6">
    <source>
        <dbReference type="ARBA" id="ARBA00022989"/>
    </source>
</evidence>
<evidence type="ECO:0000256" key="5">
    <source>
        <dbReference type="ARBA" id="ARBA00022692"/>
    </source>
</evidence>
<keyword evidence="5 9" id="KW-0812">Transmembrane</keyword>
<comment type="similarity">
    <text evidence="3 8">Belongs to the LTA synthase family.</text>
</comment>
<proteinExistence type="inferred from homology"/>
<name>A0ABW5SL01_9BACL</name>
<evidence type="ECO:0000313" key="11">
    <source>
        <dbReference type="EMBL" id="MFD2699923.1"/>
    </source>
</evidence>
<evidence type="ECO:0000256" key="2">
    <source>
        <dbReference type="ARBA" id="ARBA00004936"/>
    </source>
</evidence>
<reference evidence="12" key="1">
    <citation type="journal article" date="2019" name="Int. J. Syst. Evol. Microbiol.">
        <title>The Global Catalogue of Microorganisms (GCM) 10K type strain sequencing project: providing services to taxonomists for standard genome sequencing and annotation.</title>
        <authorList>
            <consortium name="The Broad Institute Genomics Platform"/>
            <consortium name="The Broad Institute Genome Sequencing Center for Infectious Disease"/>
            <person name="Wu L."/>
            <person name="Ma J."/>
        </authorList>
    </citation>
    <scope>NUCLEOTIDE SEQUENCE [LARGE SCALE GENOMIC DNA]</scope>
    <source>
        <strain evidence="12">KCTC 33849</strain>
    </source>
</reference>
<dbReference type="Gene3D" id="3.40.720.10">
    <property type="entry name" value="Alkaline Phosphatase, subunit A"/>
    <property type="match status" value="1"/>
</dbReference>
<feature type="transmembrane region" description="Helical" evidence="9">
    <location>
        <begin position="174"/>
        <end position="192"/>
    </location>
</feature>
<protein>
    <submittedName>
        <fullName evidence="11">LTA synthase family protein</fullName>
        <ecNumber evidence="11">2.7.8.-</ecNumber>
    </submittedName>
</protein>
<feature type="transmembrane region" description="Helical" evidence="9">
    <location>
        <begin position="134"/>
        <end position="153"/>
    </location>
</feature>
<feature type="transmembrane region" description="Helical" evidence="9">
    <location>
        <begin position="53"/>
        <end position="73"/>
    </location>
</feature>
<dbReference type="RefSeq" id="WP_379260812.1">
    <property type="nucleotide sequence ID" value="NZ_JBHUMJ010000002.1"/>
</dbReference>
<dbReference type="EC" id="2.7.8.-" evidence="11"/>
<evidence type="ECO:0000256" key="7">
    <source>
        <dbReference type="ARBA" id="ARBA00023136"/>
    </source>
</evidence>
<organism evidence="11 12">
    <name type="scientific">Paenibacillus shunpengii</name>
    <dbReference type="NCBI Taxonomy" id="2054424"/>
    <lineage>
        <taxon>Bacteria</taxon>
        <taxon>Bacillati</taxon>
        <taxon>Bacillota</taxon>
        <taxon>Bacilli</taxon>
        <taxon>Bacillales</taxon>
        <taxon>Paenibacillaceae</taxon>
        <taxon>Paenibacillus</taxon>
    </lineage>
</organism>
<dbReference type="PANTHER" id="PTHR47371">
    <property type="entry name" value="LIPOTEICHOIC ACID SYNTHASE"/>
    <property type="match status" value="1"/>
</dbReference>
<dbReference type="SUPFAM" id="SSF53649">
    <property type="entry name" value="Alkaline phosphatase-like"/>
    <property type="match status" value="1"/>
</dbReference>
<evidence type="ECO:0000256" key="1">
    <source>
        <dbReference type="ARBA" id="ARBA00004651"/>
    </source>
</evidence>
<dbReference type="GO" id="GO:0016740">
    <property type="term" value="F:transferase activity"/>
    <property type="evidence" value="ECO:0007669"/>
    <property type="project" value="UniProtKB-KW"/>
</dbReference>
<dbReference type="Gene3D" id="3.30.1120.170">
    <property type="match status" value="1"/>
</dbReference>
<evidence type="ECO:0000256" key="4">
    <source>
        <dbReference type="ARBA" id="ARBA00022475"/>
    </source>
</evidence>
<feature type="transmembrane region" description="Helical" evidence="9">
    <location>
        <begin position="23"/>
        <end position="41"/>
    </location>
</feature>
<evidence type="ECO:0000256" key="9">
    <source>
        <dbReference type="SAM" id="Phobius"/>
    </source>
</evidence>
<dbReference type="PANTHER" id="PTHR47371:SF3">
    <property type="entry name" value="PHOSPHOGLYCEROL TRANSFERASE I"/>
    <property type="match status" value="1"/>
</dbReference>